<dbReference type="EMBL" id="BAABCW010000004">
    <property type="protein sequence ID" value="GAA4114492.1"/>
    <property type="molecule type" value="Genomic_DNA"/>
</dbReference>
<feature type="region of interest" description="Disordered" evidence="1">
    <location>
        <begin position="1"/>
        <end position="23"/>
    </location>
</feature>
<evidence type="ECO:0000313" key="2">
    <source>
        <dbReference type="EMBL" id="GAA4114492.1"/>
    </source>
</evidence>
<name>A0ABP7XFB7_9FLAO</name>
<evidence type="ECO:0000313" key="3">
    <source>
        <dbReference type="Proteomes" id="UP001500459"/>
    </source>
</evidence>
<protein>
    <submittedName>
        <fullName evidence="2">Uncharacterized protein</fullName>
    </submittedName>
</protein>
<keyword evidence="3" id="KW-1185">Reference proteome</keyword>
<feature type="compositionally biased region" description="Basic and acidic residues" evidence="1">
    <location>
        <begin position="11"/>
        <end position="23"/>
    </location>
</feature>
<sequence>MNASDLIKTPLTEKEKSKKEKKEVKEEGVLVSRNFHSVKKWKVTIEYNTGDRISKIIVVDDNSELSAMALAFAEAEKYLKTLKNIKDYSVSPVSNNSFVLLAGRN</sequence>
<organism evidence="2 3">
    <name type="scientific">Aquimarina addita</name>
    <dbReference type="NCBI Taxonomy" id="870485"/>
    <lineage>
        <taxon>Bacteria</taxon>
        <taxon>Pseudomonadati</taxon>
        <taxon>Bacteroidota</taxon>
        <taxon>Flavobacteriia</taxon>
        <taxon>Flavobacteriales</taxon>
        <taxon>Flavobacteriaceae</taxon>
        <taxon>Aquimarina</taxon>
    </lineage>
</organism>
<reference evidence="3" key="1">
    <citation type="journal article" date="2019" name="Int. J. Syst. Evol. Microbiol.">
        <title>The Global Catalogue of Microorganisms (GCM) 10K type strain sequencing project: providing services to taxonomists for standard genome sequencing and annotation.</title>
        <authorList>
            <consortium name="The Broad Institute Genomics Platform"/>
            <consortium name="The Broad Institute Genome Sequencing Center for Infectious Disease"/>
            <person name="Wu L."/>
            <person name="Ma J."/>
        </authorList>
    </citation>
    <scope>NUCLEOTIDE SEQUENCE [LARGE SCALE GENOMIC DNA]</scope>
    <source>
        <strain evidence="3">JCM 17106</strain>
    </source>
</reference>
<proteinExistence type="predicted"/>
<comment type="caution">
    <text evidence="2">The sequence shown here is derived from an EMBL/GenBank/DDBJ whole genome shotgun (WGS) entry which is preliminary data.</text>
</comment>
<gene>
    <name evidence="2" type="ORF">GCM10022393_13980</name>
</gene>
<evidence type="ECO:0000256" key="1">
    <source>
        <dbReference type="SAM" id="MobiDB-lite"/>
    </source>
</evidence>
<accession>A0ABP7XFB7</accession>
<dbReference type="Proteomes" id="UP001500459">
    <property type="component" value="Unassembled WGS sequence"/>
</dbReference>